<dbReference type="Proteomes" id="UP000324800">
    <property type="component" value="Unassembled WGS sequence"/>
</dbReference>
<dbReference type="SUPFAM" id="SSF48371">
    <property type="entry name" value="ARM repeat"/>
    <property type="match status" value="1"/>
</dbReference>
<dbReference type="AlphaFoldDB" id="A0A5J4TRZ0"/>
<organism evidence="1 2">
    <name type="scientific">Streblomastix strix</name>
    <dbReference type="NCBI Taxonomy" id="222440"/>
    <lineage>
        <taxon>Eukaryota</taxon>
        <taxon>Metamonada</taxon>
        <taxon>Preaxostyla</taxon>
        <taxon>Oxymonadida</taxon>
        <taxon>Streblomastigidae</taxon>
        <taxon>Streblomastix</taxon>
    </lineage>
</organism>
<dbReference type="EMBL" id="SNRW01026045">
    <property type="protein sequence ID" value="KAA6361084.1"/>
    <property type="molecule type" value="Genomic_DNA"/>
</dbReference>
<evidence type="ECO:0000313" key="1">
    <source>
        <dbReference type="EMBL" id="KAA6361084.1"/>
    </source>
</evidence>
<proteinExistence type="predicted"/>
<name>A0A5J4TRZ0_9EUKA</name>
<accession>A0A5J4TRZ0</accession>
<comment type="caution">
    <text evidence="1">The sequence shown here is derived from an EMBL/GenBank/DDBJ whole genome shotgun (WGS) entry which is preliminary data.</text>
</comment>
<dbReference type="InterPro" id="IPR011989">
    <property type="entry name" value="ARM-like"/>
</dbReference>
<protein>
    <submittedName>
        <fullName evidence="1">Uncharacterized protein</fullName>
    </submittedName>
</protein>
<evidence type="ECO:0000313" key="2">
    <source>
        <dbReference type="Proteomes" id="UP000324800"/>
    </source>
</evidence>
<reference evidence="1 2" key="1">
    <citation type="submission" date="2019-03" db="EMBL/GenBank/DDBJ databases">
        <title>Single cell metagenomics reveals metabolic interactions within the superorganism composed of flagellate Streblomastix strix and complex community of Bacteroidetes bacteria on its surface.</title>
        <authorList>
            <person name="Treitli S.C."/>
            <person name="Kolisko M."/>
            <person name="Husnik F."/>
            <person name="Keeling P."/>
            <person name="Hampl V."/>
        </authorList>
    </citation>
    <scope>NUCLEOTIDE SEQUENCE [LARGE SCALE GENOMIC DNA]</scope>
    <source>
        <strain evidence="1">ST1C</strain>
    </source>
</reference>
<sequence>MSPWIEMCKDLSKPIVSGQEGSIDLQRQIEICEYLIELFKDSKINDEYRNRFILSGAAKALLNIFQNWKLEDIKEQYSEAFFLLAYTSNEEIIQLLFTLNPFKGLLNLLEHSNIIIQKRGLESIFNIQLGGSRSKSKTEVHPYFDAIASLVGIEKIYEFMNRNNTTKYCKDLSAITIGYFYRARNYENVDMRINVIKQLKSVVQDQNNSLKVNAKSALNKLAQNTDNKTEIEKDGFLISE</sequence>
<dbReference type="Gene3D" id="1.25.10.10">
    <property type="entry name" value="Leucine-rich Repeat Variant"/>
    <property type="match status" value="1"/>
</dbReference>
<dbReference type="InterPro" id="IPR016024">
    <property type="entry name" value="ARM-type_fold"/>
</dbReference>
<gene>
    <name evidence="1" type="ORF">EZS28_043389</name>
</gene>